<name>A0A0L6U8V0_9BASI</name>
<proteinExistence type="predicted"/>
<reference evidence="1 2" key="1">
    <citation type="submission" date="2015-08" db="EMBL/GenBank/DDBJ databases">
        <title>Next Generation Sequencing and Analysis of the Genome of Puccinia sorghi L Schw, the Causal Agent of Maize Common Rust.</title>
        <authorList>
            <person name="Rochi L."/>
            <person name="Burguener G."/>
            <person name="Darino M."/>
            <person name="Turjanski A."/>
            <person name="Kreff E."/>
            <person name="Dieguez M.J."/>
            <person name="Sacco F."/>
        </authorList>
    </citation>
    <scope>NUCLEOTIDE SEQUENCE [LARGE SCALE GENOMIC DNA]</scope>
    <source>
        <strain evidence="1 2">RO10H11247</strain>
    </source>
</reference>
<dbReference type="AlphaFoldDB" id="A0A0L6U8V0"/>
<comment type="caution">
    <text evidence="1">The sequence shown here is derived from an EMBL/GenBank/DDBJ whole genome shotgun (WGS) entry which is preliminary data.</text>
</comment>
<protein>
    <submittedName>
        <fullName evidence="1">Uncharacterized protein</fullName>
    </submittedName>
</protein>
<evidence type="ECO:0000313" key="1">
    <source>
        <dbReference type="EMBL" id="KNZ44717.1"/>
    </source>
</evidence>
<organism evidence="1 2">
    <name type="scientific">Puccinia sorghi</name>
    <dbReference type="NCBI Taxonomy" id="27349"/>
    <lineage>
        <taxon>Eukaryota</taxon>
        <taxon>Fungi</taxon>
        <taxon>Dikarya</taxon>
        <taxon>Basidiomycota</taxon>
        <taxon>Pucciniomycotina</taxon>
        <taxon>Pucciniomycetes</taxon>
        <taxon>Pucciniales</taxon>
        <taxon>Pucciniaceae</taxon>
        <taxon>Puccinia</taxon>
    </lineage>
</organism>
<dbReference type="Proteomes" id="UP000037035">
    <property type="component" value="Unassembled WGS sequence"/>
</dbReference>
<dbReference type="VEuPathDB" id="FungiDB:VP01_889g2"/>
<dbReference type="EMBL" id="LAVV01014492">
    <property type="protein sequence ID" value="KNZ44717.1"/>
    <property type="molecule type" value="Genomic_DNA"/>
</dbReference>
<evidence type="ECO:0000313" key="2">
    <source>
        <dbReference type="Proteomes" id="UP000037035"/>
    </source>
</evidence>
<accession>A0A0L6U8V0</accession>
<keyword evidence="2" id="KW-1185">Reference proteome</keyword>
<gene>
    <name evidence="1" type="ORF">VP01_889g2</name>
</gene>
<sequence length="347" mass="38868">MAAWLENPACQLQAVEQRRSTENPEKSYNINLCRSSKIAARYSHESLPLLSNALILSQNPLYSLKRDIFSPVACSPVILDPKQDSFSTTSRIYLASSLISLTIVSNHAQHSSKTLHQTSLEYFLLKSFLPQILPEHPNKPCLQAPDDHLILQIPPDSSPSGIFIPNPCGNFSVHFLLFFSNQKPKKKPFKTTSKLPKNPKKSLLNLCGIFAVSALTRSVVAASATLTFSKVAVGALLTFRIWILEPELVFRINLTNTKKKKSLPEMECGPQGLTPRSCLDLIGSSGSHLRLGPSHFLNWYAQLSVLMCQSTRIFLFFQTNWICWVNATAQMNNTHHAKFDVKKFQVM</sequence>